<proteinExistence type="predicted"/>
<dbReference type="PROSITE" id="PS50015">
    <property type="entry name" value="SAP_B"/>
    <property type="match status" value="1"/>
</dbReference>
<dbReference type="SMART" id="SM00741">
    <property type="entry name" value="SapB"/>
    <property type="match status" value="1"/>
</dbReference>
<sequence>MNKLLICIVLALVTLSLANAAQISVVVDGKLNPQVVKSNIKLNNGTVQCDICEVVVEAAEFLIKNGNYTQQQVEAELKKICTILPSNFTKECDFFMFFSAPVITAALFNGENADQLCTKYKICTDDSGSKGAEDVPTMEQPIVIANQGQGIKPNLLTNQIHNIRKSIVEPMITNHKKIKINH</sequence>
<dbReference type="PANTHER" id="PTHR11480">
    <property type="entry name" value="SAPOSIN-RELATED"/>
    <property type="match status" value="1"/>
</dbReference>
<dbReference type="AlphaFoldDB" id="A0A151ZF28"/>
<dbReference type="OMA" id="QCDICEV"/>
<accession>A0A151ZF28</accession>
<feature type="chain" id="PRO_5007593232" description="Saposin B-type domain-containing protein" evidence="2">
    <location>
        <begin position="21"/>
        <end position="182"/>
    </location>
</feature>
<dbReference type="PANTHER" id="PTHR11480:SF53">
    <property type="entry name" value="SAPOSIN B DOMAIN-CONTAINING PROTEIN"/>
    <property type="match status" value="1"/>
</dbReference>
<dbReference type="Pfam" id="PF05184">
    <property type="entry name" value="SapB_1"/>
    <property type="match status" value="1"/>
</dbReference>
<keyword evidence="2" id="KW-0732">Signal</keyword>
<name>A0A151ZF28_TIELA</name>
<evidence type="ECO:0000259" key="3">
    <source>
        <dbReference type="PROSITE" id="PS50015"/>
    </source>
</evidence>
<feature type="signal peptide" evidence="2">
    <location>
        <begin position="1"/>
        <end position="20"/>
    </location>
</feature>
<dbReference type="GO" id="GO:0006629">
    <property type="term" value="P:lipid metabolic process"/>
    <property type="evidence" value="ECO:0007669"/>
    <property type="project" value="InterPro"/>
</dbReference>
<dbReference type="EMBL" id="LODT01000029">
    <property type="protein sequence ID" value="KYQ92527.1"/>
    <property type="molecule type" value="Genomic_DNA"/>
</dbReference>
<feature type="domain" description="Saposin B-type" evidence="3">
    <location>
        <begin position="45"/>
        <end position="127"/>
    </location>
</feature>
<organism evidence="4 5">
    <name type="scientific">Tieghemostelium lacteum</name>
    <name type="common">Slime mold</name>
    <name type="synonym">Dictyostelium lacteum</name>
    <dbReference type="NCBI Taxonomy" id="361077"/>
    <lineage>
        <taxon>Eukaryota</taxon>
        <taxon>Amoebozoa</taxon>
        <taxon>Evosea</taxon>
        <taxon>Eumycetozoa</taxon>
        <taxon>Dictyostelia</taxon>
        <taxon>Dictyosteliales</taxon>
        <taxon>Raperosteliaceae</taxon>
        <taxon>Tieghemostelium</taxon>
    </lineage>
</organism>
<dbReference type="FunCoup" id="A0A151ZF28">
    <property type="interactions" value="425"/>
</dbReference>
<evidence type="ECO:0000313" key="5">
    <source>
        <dbReference type="Proteomes" id="UP000076078"/>
    </source>
</evidence>
<gene>
    <name evidence="4" type="ORF">DLAC_06518</name>
</gene>
<dbReference type="OrthoDB" id="69496at2759"/>
<dbReference type="InterPro" id="IPR008139">
    <property type="entry name" value="SaposinB_dom"/>
</dbReference>
<comment type="caution">
    <text evidence="4">The sequence shown here is derived from an EMBL/GenBank/DDBJ whole genome shotgun (WGS) entry which is preliminary data.</text>
</comment>
<dbReference type="InterPro" id="IPR007856">
    <property type="entry name" value="SapB_1"/>
</dbReference>
<dbReference type="InParanoid" id="A0A151ZF28"/>
<evidence type="ECO:0000256" key="2">
    <source>
        <dbReference type="SAM" id="SignalP"/>
    </source>
</evidence>
<dbReference type="InterPro" id="IPR051428">
    <property type="entry name" value="Sphingo_Act-Surfact_Prot"/>
</dbReference>
<dbReference type="SUPFAM" id="SSF47862">
    <property type="entry name" value="Saposin"/>
    <property type="match status" value="1"/>
</dbReference>
<reference evidence="4 5" key="1">
    <citation type="submission" date="2015-12" db="EMBL/GenBank/DDBJ databases">
        <title>Dictyostelia acquired genes for synthesis and detection of signals that induce cell-type specialization by lateral gene transfer from prokaryotes.</title>
        <authorList>
            <person name="Gloeckner G."/>
            <person name="Schaap P."/>
        </authorList>
    </citation>
    <scope>NUCLEOTIDE SEQUENCE [LARGE SCALE GENOMIC DNA]</scope>
    <source>
        <strain evidence="4 5">TK</strain>
    </source>
</reference>
<dbReference type="Proteomes" id="UP000076078">
    <property type="component" value="Unassembled WGS sequence"/>
</dbReference>
<evidence type="ECO:0000313" key="4">
    <source>
        <dbReference type="EMBL" id="KYQ92527.1"/>
    </source>
</evidence>
<evidence type="ECO:0000256" key="1">
    <source>
        <dbReference type="ARBA" id="ARBA00023157"/>
    </source>
</evidence>
<keyword evidence="1" id="KW-1015">Disulfide bond</keyword>
<dbReference type="InterPro" id="IPR011001">
    <property type="entry name" value="Saposin-like"/>
</dbReference>
<keyword evidence="5" id="KW-1185">Reference proteome</keyword>
<dbReference type="Gene3D" id="1.10.225.10">
    <property type="entry name" value="Saposin-like"/>
    <property type="match status" value="1"/>
</dbReference>
<protein>
    <recommendedName>
        <fullName evidence="3">Saposin B-type domain-containing protein</fullName>
    </recommendedName>
</protein>